<name>A0AAW0JYP6_MYOGA</name>
<feature type="compositionally biased region" description="Basic and acidic residues" evidence="1">
    <location>
        <begin position="18"/>
        <end position="42"/>
    </location>
</feature>
<dbReference type="Proteomes" id="UP001488838">
    <property type="component" value="Unassembled WGS sequence"/>
</dbReference>
<evidence type="ECO:0000313" key="2">
    <source>
        <dbReference type="EMBL" id="KAK7832127.1"/>
    </source>
</evidence>
<organism evidence="2 3">
    <name type="scientific">Myodes glareolus</name>
    <name type="common">Bank vole</name>
    <name type="synonym">Clethrionomys glareolus</name>
    <dbReference type="NCBI Taxonomy" id="447135"/>
    <lineage>
        <taxon>Eukaryota</taxon>
        <taxon>Metazoa</taxon>
        <taxon>Chordata</taxon>
        <taxon>Craniata</taxon>
        <taxon>Vertebrata</taxon>
        <taxon>Euteleostomi</taxon>
        <taxon>Mammalia</taxon>
        <taxon>Eutheria</taxon>
        <taxon>Euarchontoglires</taxon>
        <taxon>Glires</taxon>
        <taxon>Rodentia</taxon>
        <taxon>Myomorpha</taxon>
        <taxon>Muroidea</taxon>
        <taxon>Cricetidae</taxon>
        <taxon>Arvicolinae</taxon>
        <taxon>Myodes</taxon>
    </lineage>
</organism>
<evidence type="ECO:0000256" key="1">
    <source>
        <dbReference type="SAM" id="MobiDB-lite"/>
    </source>
</evidence>
<keyword evidence="3" id="KW-1185">Reference proteome</keyword>
<evidence type="ECO:0000313" key="3">
    <source>
        <dbReference type="Proteomes" id="UP001488838"/>
    </source>
</evidence>
<comment type="caution">
    <text evidence="2">The sequence shown here is derived from an EMBL/GenBank/DDBJ whole genome shotgun (WGS) entry which is preliminary data.</text>
</comment>
<dbReference type="EMBL" id="JBBHLL010000011">
    <property type="protein sequence ID" value="KAK7832127.1"/>
    <property type="molecule type" value="Genomic_DNA"/>
</dbReference>
<sequence length="59" mass="6718">MQSADMICKLEKFLAEKDEGRRGENYKKKEVKDKGPQQHSDTKLQTTMMSSVQGTISLL</sequence>
<reference evidence="2 3" key="1">
    <citation type="journal article" date="2023" name="bioRxiv">
        <title>Conserved and derived expression patterns and positive selection on dental genes reveal complex evolutionary context of ever-growing rodent molars.</title>
        <authorList>
            <person name="Calamari Z.T."/>
            <person name="Song A."/>
            <person name="Cohen E."/>
            <person name="Akter M."/>
            <person name="Roy R.D."/>
            <person name="Hallikas O."/>
            <person name="Christensen M.M."/>
            <person name="Li P."/>
            <person name="Marangoni P."/>
            <person name="Jernvall J."/>
            <person name="Klein O.D."/>
        </authorList>
    </citation>
    <scope>NUCLEOTIDE SEQUENCE [LARGE SCALE GENOMIC DNA]</scope>
    <source>
        <strain evidence="2">V071</strain>
    </source>
</reference>
<feature type="region of interest" description="Disordered" evidence="1">
    <location>
        <begin position="18"/>
        <end position="59"/>
    </location>
</feature>
<protein>
    <submittedName>
        <fullName evidence="2">Uncharacterized protein</fullName>
    </submittedName>
</protein>
<proteinExistence type="predicted"/>
<dbReference type="AlphaFoldDB" id="A0AAW0JYP6"/>
<feature type="compositionally biased region" description="Polar residues" evidence="1">
    <location>
        <begin position="43"/>
        <end position="59"/>
    </location>
</feature>
<gene>
    <name evidence="2" type="ORF">U0070_015274</name>
</gene>
<accession>A0AAW0JYP6</accession>